<evidence type="ECO:0000256" key="3">
    <source>
        <dbReference type="ARBA" id="ARBA00022737"/>
    </source>
</evidence>
<keyword evidence="2" id="KW-0812">Transmembrane</keyword>
<keyword evidence="5" id="KW-0472">Membrane</keyword>
<dbReference type="SUPFAM" id="SSF49562">
    <property type="entry name" value="C2 domain (Calcium/lipid-binding domain, CaLB)"/>
    <property type="match status" value="1"/>
</dbReference>
<dbReference type="PANTHER" id="PTHR12546:SF60">
    <property type="entry name" value="MISFIRE, ISOFORM F"/>
    <property type="match status" value="1"/>
</dbReference>
<sequence length="130" mass="15208">MQGKDDIQQTDVHYGSSHGEGFFNWRFLFGVKYFYAEALMLVTRKDEEYRVPPKLHLQVWDNDNFSPDDYIGTLVLDLSRMPRPARTSARCTGDIVKDIAPTLNLFQTKRCRGWWPFLLGGEWPKKITYS</sequence>
<dbReference type="GO" id="GO:0016020">
    <property type="term" value="C:membrane"/>
    <property type="evidence" value="ECO:0007669"/>
    <property type="project" value="UniProtKB-SubCell"/>
</dbReference>
<evidence type="ECO:0000259" key="6">
    <source>
        <dbReference type="Pfam" id="PF00168"/>
    </source>
</evidence>
<accession>A0A8D8ZCM7</accession>
<evidence type="ECO:0000256" key="5">
    <source>
        <dbReference type="ARBA" id="ARBA00023136"/>
    </source>
</evidence>
<keyword evidence="4" id="KW-1133">Transmembrane helix</keyword>
<evidence type="ECO:0000313" key="7">
    <source>
        <dbReference type="EMBL" id="CAG6744475.1"/>
    </source>
</evidence>
<dbReference type="InterPro" id="IPR035892">
    <property type="entry name" value="C2_domain_sf"/>
</dbReference>
<keyword evidence="3" id="KW-0677">Repeat</keyword>
<feature type="domain" description="C2" evidence="6">
    <location>
        <begin position="53"/>
        <end position="82"/>
    </location>
</feature>
<organism evidence="7">
    <name type="scientific">Cacopsylla melanoneura</name>
    <dbReference type="NCBI Taxonomy" id="428564"/>
    <lineage>
        <taxon>Eukaryota</taxon>
        <taxon>Metazoa</taxon>
        <taxon>Ecdysozoa</taxon>
        <taxon>Arthropoda</taxon>
        <taxon>Hexapoda</taxon>
        <taxon>Insecta</taxon>
        <taxon>Pterygota</taxon>
        <taxon>Neoptera</taxon>
        <taxon>Paraneoptera</taxon>
        <taxon>Hemiptera</taxon>
        <taxon>Sternorrhyncha</taxon>
        <taxon>Psylloidea</taxon>
        <taxon>Psyllidae</taxon>
        <taxon>Psyllinae</taxon>
        <taxon>Cacopsylla</taxon>
    </lineage>
</organism>
<evidence type="ECO:0000256" key="4">
    <source>
        <dbReference type="ARBA" id="ARBA00022989"/>
    </source>
</evidence>
<dbReference type="InterPro" id="IPR000008">
    <property type="entry name" value="C2_dom"/>
</dbReference>
<dbReference type="InterPro" id="IPR037721">
    <property type="entry name" value="Ferlin"/>
</dbReference>
<reference evidence="7" key="1">
    <citation type="submission" date="2021-05" db="EMBL/GenBank/DDBJ databases">
        <authorList>
            <person name="Alioto T."/>
            <person name="Alioto T."/>
            <person name="Gomez Garrido J."/>
        </authorList>
    </citation>
    <scope>NUCLEOTIDE SEQUENCE</scope>
</reference>
<name>A0A8D8ZCM7_9HEMI</name>
<protein>
    <submittedName>
        <fullName evidence="7">Otoferlin</fullName>
    </submittedName>
</protein>
<comment type="subcellular location">
    <subcellularLocation>
        <location evidence="1">Membrane</location>
        <topology evidence="1">Single-pass membrane protein</topology>
    </subcellularLocation>
</comment>
<evidence type="ECO:0000256" key="2">
    <source>
        <dbReference type="ARBA" id="ARBA00022692"/>
    </source>
</evidence>
<dbReference type="AlphaFoldDB" id="A0A8D8ZCM7"/>
<evidence type="ECO:0000256" key="1">
    <source>
        <dbReference type="ARBA" id="ARBA00004167"/>
    </source>
</evidence>
<dbReference type="PANTHER" id="PTHR12546">
    <property type="entry name" value="FER-1-LIKE"/>
    <property type="match status" value="1"/>
</dbReference>
<dbReference type="CDD" id="cd08374">
    <property type="entry name" value="C2F_Ferlin"/>
    <property type="match status" value="1"/>
</dbReference>
<dbReference type="Gene3D" id="2.60.40.150">
    <property type="entry name" value="C2 domain"/>
    <property type="match status" value="1"/>
</dbReference>
<dbReference type="GO" id="GO:0007009">
    <property type="term" value="P:plasma membrane organization"/>
    <property type="evidence" value="ECO:0007669"/>
    <property type="project" value="TreeGrafter"/>
</dbReference>
<dbReference type="InterPro" id="IPR037725">
    <property type="entry name" value="C2F_Ferlin"/>
</dbReference>
<dbReference type="Pfam" id="PF00168">
    <property type="entry name" value="C2"/>
    <property type="match status" value="1"/>
</dbReference>
<proteinExistence type="predicted"/>
<dbReference type="EMBL" id="HBUF01467925">
    <property type="protein sequence ID" value="CAG6744475.1"/>
    <property type="molecule type" value="Transcribed_RNA"/>
</dbReference>